<dbReference type="STRING" id="667725.A0A0L0GBT1"/>
<name>A0A0L0GBT1_9EUKA</name>
<protein>
    <recommendedName>
        <fullName evidence="4">Ras modification protein ERF4</fullName>
    </recommendedName>
</protein>
<dbReference type="RefSeq" id="XP_014160266.1">
    <property type="nucleotide sequence ID" value="XM_014304791.1"/>
</dbReference>
<dbReference type="PANTHER" id="PTHR13254:SF0">
    <property type="entry name" value="GOLGIN SUBFAMILY A MEMBER 7_ERF4 DOMAIN-CONTAINING PROTEIN"/>
    <property type="match status" value="1"/>
</dbReference>
<comment type="subunit">
    <text evidence="3">Interacts with ERF2.</text>
</comment>
<evidence type="ECO:0000313" key="10">
    <source>
        <dbReference type="Proteomes" id="UP000054560"/>
    </source>
</evidence>
<feature type="transmembrane region" description="Helical" evidence="7">
    <location>
        <begin position="32"/>
        <end position="49"/>
    </location>
</feature>
<dbReference type="eggNOG" id="KOG4069">
    <property type="taxonomic scope" value="Eukaryota"/>
</dbReference>
<keyword evidence="5" id="KW-0256">Endoplasmic reticulum</keyword>
<organism evidence="9 10">
    <name type="scientific">Sphaeroforma arctica JP610</name>
    <dbReference type="NCBI Taxonomy" id="667725"/>
    <lineage>
        <taxon>Eukaryota</taxon>
        <taxon>Ichthyosporea</taxon>
        <taxon>Ichthyophonida</taxon>
        <taxon>Sphaeroforma</taxon>
    </lineage>
</organism>
<dbReference type="OrthoDB" id="2190159at2759"/>
<dbReference type="GO" id="GO:0005789">
    <property type="term" value="C:endoplasmic reticulum membrane"/>
    <property type="evidence" value="ECO:0007669"/>
    <property type="project" value="UniProtKB-SubCell"/>
</dbReference>
<gene>
    <name evidence="9" type="ORF">SARC_01496</name>
</gene>
<evidence type="ECO:0000256" key="6">
    <source>
        <dbReference type="ARBA" id="ARBA00023136"/>
    </source>
</evidence>
<evidence type="ECO:0000256" key="1">
    <source>
        <dbReference type="ARBA" id="ARBA00004406"/>
    </source>
</evidence>
<reference evidence="9 10" key="1">
    <citation type="submission" date="2011-02" db="EMBL/GenBank/DDBJ databases">
        <title>The Genome Sequence of Sphaeroforma arctica JP610.</title>
        <authorList>
            <consortium name="The Broad Institute Genome Sequencing Platform"/>
            <person name="Russ C."/>
            <person name="Cuomo C."/>
            <person name="Young S.K."/>
            <person name="Zeng Q."/>
            <person name="Gargeya S."/>
            <person name="Alvarado L."/>
            <person name="Berlin A."/>
            <person name="Chapman S.B."/>
            <person name="Chen Z."/>
            <person name="Freedman E."/>
            <person name="Gellesch M."/>
            <person name="Goldberg J."/>
            <person name="Griggs A."/>
            <person name="Gujja S."/>
            <person name="Heilman E."/>
            <person name="Heiman D."/>
            <person name="Howarth C."/>
            <person name="Mehta T."/>
            <person name="Neiman D."/>
            <person name="Pearson M."/>
            <person name="Roberts A."/>
            <person name="Saif S."/>
            <person name="Shea T."/>
            <person name="Shenoy N."/>
            <person name="Sisk P."/>
            <person name="Stolte C."/>
            <person name="Sykes S."/>
            <person name="White J."/>
            <person name="Yandava C."/>
            <person name="Burger G."/>
            <person name="Gray M.W."/>
            <person name="Holland P.W.H."/>
            <person name="King N."/>
            <person name="Lang F.B.F."/>
            <person name="Roger A.J."/>
            <person name="Ruiz-Trillo I."/>
            <person name="Haas B."/>
            <person name="Nusbaum C."/>
            <person name="Birren B."/>
        </authorList>
    </citation>
    <scope>NUCLEOTIDE SEQUENCE [LARGE SCALE GENOMIC DNA]</scope>
    <source>
        <strain evidence="9 10">JP610</strain>
    </source>
</reference>
<comment type="similarity">
    <text evidence="2">Belongs to the ERF4 family.</text>
</comment>
<accession>A0A0L0GBT1</accession>
<proteinExistence type="inferred from homology"/>
<sequence>MVLYTVPEDTLYGTVERINEIFVEAEKVNFDTVFDALMGFLTFYLWFRLKESTYGKQLRILDEFIAQENHRKYRPLGLELTNPLDTGLRYILIRSL</sequence>
<evidence type="ECO:0000256" key="7">
    <source>
        <dbReference type="SAM" id="Phobius"/>
    </source>
</evidence>
<dbReference type="EMBL" id="KQ241655">
    <property type="protein sequence ID" value="KNC86364.1"/>
    <property type="molecule type" value="Genomic_DNA"/>
</dbReference>
<dbReference type="InterPro" id="IPR051371">
    <property type="entry name" value="Ras_palmitoyltransferase"/>
</dbReference>
<dbReference type="GO" id="GO:0006612">
    <property type="term" value="P:protein targeting to membrane"/>
    <property type="evidence" value="ECO:0007669"/>
    <property type="project" value="TreeGrafter"/>
</dbReference>
<evidence type="ECO:0000256" key="2">
    <source>
        <dbReference type="ARBA" id="ARBA00007732"/>
    </source>
</evidence>
<feature type="domain" description="Golgin subfamily A member 7/ERF4" evidence="8">
    <location>
        <begin position="6"/>
        <end position="91"/>
    </location>
</feature>
<dbReference type="GO" id="GO:0002178">
    <property type="term" value="C:palmitoyltransferase complex"/>
    <property type="evidence" value="ECO:0007669"/>
    <property type="project" value="TreeGrafter"/>
</dbReference>
<evidence type="ECO:0000256" key="4">
    <source>
        <dbReference type="ARBA" id="ARBA00018463"/>
    </source>
</evidence>
<evidence type="ECO:0000256" key="3">
    <source>
        <dbReference type="ARBA" id="ARBA00011396"/>
    </source>
</evidence>
<dbReference type="Proteomes" id="UP000054560">
    <property type="component" value="Unassembled WGS sequence"/>
</dbReference>
<dbReference type="Pfam" id="PF10256">
    <property type="entry name" value="Erf4"/>
    <property type="match status" value="1"/>
</dbReference>
<keyword evidence="7" id="KW-1133">Transmembrane helix</keyword>
<evidence type="ECO:0000256" key="5">
    <source>
        <dbReference type="ARBA" id="ARBA00022824"/>
    </source>
</evidence>
<keyword evidence="7" id="KW-0812">Transmembrane</keyword>
<dbReference type="GeneID" id="25902000"/>
<evidence type="ECO:0000313" key="9">
    <source>
        <dbReference type="EMBL" id="KNC86364.1"/>
    </source>
</evidence>
<comment type="subcellular location">
    <subcellularLocation>
        <location evidence="1">Endoplasmic reticulum membrane</location>
        <topology evidence="1">Peripheral membrane protein</topology>
    </subcellularLocation>
</comment>
<dbReference type="PANTHER" id="PTHR13254">
    <property type="entry name" value="GOLGI AUTOANTIGEN, GOLGIN SUBFAMILY A, 7"/>
    <property type="match status" value="1"/>
</dbReference>
<dbReference type="InterPro" id="IPR019383">
    <property type="entry name" value="Golgin_A_7/ERF4"/>
</dbReference>
<keyword evidence="6 7" id="KW-0472">Membrane</keyword>
<evidence type="ECO:0000259" key="8">
    <source>
        <dbReference type="Pfam" id="PF10256"/>
    </source>
</evidence>
<keyword evidence="10" id="KW-1185">Reference proteome</keyword>
<dbReference type="AlphaFoldDB" id="A0A0L0GBT1"/>